<protein>
    <submittedName>
        <fullName evidence="5">Phage prohead protease, HK97 family</fullName>
    </submittedName>
</protein>
<dbReference type="Pfam" id="PF04586">
    <property type="entry name" value="Peptidase_S78"/>
    <property type="match status" value="1"/>
</dbReference>
<dbReference type="Proteomes" id="UP000052022">
    <property type="component" value="Unassembled WGS sequence"/>
</dbReference>
<dbReference type="NCBIfam" id="TIGR01543">
    <property type="entry name" value="proheadase_HK97"/>
    <property type="match status" value="1"/>
</dbReference>
<feature type="domain" description="Prohead serine protease" evidence="4">
    <location>
        <begin position="24"/>
        <end position="163"/>
    </location>
</feature>
<dbReference type="SUPFAM" id="SSF50789">
    <property type="entry name" value="Herpes virus serine proteinase, assemblin"/>
    <property type="match status" value="1"/>
</dbReference>
<evidence type="ECO:0000256" key="2">
    <source>
        <dbReference type="ARBA" id="ARBA00022670"/>
    </source>
</evidence>
<evidence type="ECO:0000259" key="4">
    <source>
        <dbReference type="Pfam" id="PF04586"/>
    </source>
</evidence>
<accession>A0A0P1GZB8</accession>
<dbReference type="RefSeq" id="WP_058291640.1">
    <property type="nucleotide sequence ID" value="NZ_CYSD01000042.1"/>
</dbReference>
<dbReference type="InterPro" id="IPR054613">
    <property type="entry name" value="Peptidase_S78_dom"/>
</dbReference>
<sequence>MLIKGEPVFEQKFARFGNDLALEDDARIEGYASLFNVADEGGDIVQPGAYSASLARHAARGTAVKMLWQHQPDQPIGVWDRVLEDERGLKVTGRLLTETRQGAEAAALVKAGAIEGLSIGYRTVKASRDSQGRRLLTEVSLFEVSLVTFPMLPTARVAAKAEATADPAAPLRALVAELRAACRS</sequence>
<evidence type="ECO:0000256" key="3">
    <source>
        <dbReference type="ARBA" id="ARBA00022801"/>
    </source>
</evidence>
<dbReference type="EMBL" id="CYSD01000042">
    <property type="protein sequence ID" value="CUH81621.1"/>
    <property type="molecule type" value="Genomic_DNA"/>
</dbReference>
<keyword evidence="2 5" id="KW-0645">Protease</keyword>
<keyword evidence="1" id="KW-1188">Viral release from host cell</keyword>
<dbReference type="STRING" id="928856.SAMN04488049_102351"/>
<dbReference type="GO" id="GO:0006508">
    <property type="term" value="P:proteolysis"/>
    <property type="evidence" value="ECO:0007669"/>
    <property type="project" value="UniProtKB-KW"/>
</dbReference>
<dbReference type="AlphaFoldDB" id="A0A0P1GZB8"/>
<proteinExistence type="predicted"/>
<organism evidence="5 6">
    <name type="scientific">Tritonibacter multivorans</name>
    <dbReference type="NCBI Taxonomy" id="928856"/>
    <lineage>
        <taxon>Bacteria</taxon>
        <taxon>Pseudomonadati</taxon>
        <taxon>Pseudomonadota</taxon>
        <taxon>Alphaproteobacteria</taxon>
        <taxon>Rhodobacterales</taxon>
        <taxon>Paracoccaceae</taxon>
        <taxon>Tritonibacter</taxon>
    </lineage>
</organism>
<evidence type="ECO:0000313" key="6">
    <source>
        <dbReference type="Proteomes" id="UP000052022"/>
    </source>
</evidence>
<name>A0A0P1GZB8_9RHOB</name>
<dbReference type="InterPro" id="IPR006433">
    <property type="entry name" value="Prohead_protease"/>
</dbReference>
<keyword evidence="6" id="KW-1185">Reference proteome</keyword>
<evidence type="ECO:0000313" key="5">
    <source>
        <dbReference type="EMBL" id="CUH81621.1"/>
    </source>
</evidence>
<dbReference type="OrthoDB" id="9804926at2"/>
<keyword evidence="3" id="KW-0378">Hydrolase</keyword>
<dbReference type="GO" id="GO:0008233">
    <property type="term" value="F:peptidase activity"/>
    <property type="evidence" value="ECO:0007669"/>
    <property type="project" value="UniProtKB-KW"/>
</dbReference>
<evidence type="ECO:0000256" key="1">
    <source>
        <dbReference type="ARBA" id="ARBA00022612"/>
    </source>
</evidence>
<reference evidence="5 6" key="1">
    <citation type="submission" date="2015-09" db="EMBL/GenBank/DDBJ databases">
        <authorList>
            <consortium name="Swine Surveillance"/>
        </authorList>
    </citation>
    <scope>NUCLEOTIDE SEQUENCE [LARGE SCALE GENOMIC DNA]</scope>
    <source>
        <strain evidence="5 6">CECT 7557</strain>
    </source>
</reference>
<gene>
    <name evidence="5" type="ORF">TRM7557_03514</name>
</gene>